<dbReference type="AlphaFoldDB" id="A0A317E7C2"/>
<comment type="caution">
    <text evidence="2">The sequence shown here is derived from an EMBL/GenBank/DDBJ whole genome shotgun (WGS) entry which is preliminary data.</text>
</comment>
<dbReference type="EMBL" id="QGLF01000001">
    <property type="protein sequence ID" value="PWR23018.1"/>
    <property type="molecule type" value="Genomic_DNA"/>
</dbReference>
<evidence type="ECO:0000259" key="1">
    <source>
        <dbReference type="PROSITE" id="PS51736"/>
    </source>
</evidence>
<name>A0A317E7C2_9PROT</name>
<sequence>MARFILYARRALDTDPATEDQFAPLRAFCAAAGHEVVAEYADENIDTRAARDPRPYLDRAIFDTLRGAADGIAAVSFDRLARSVGDLEKLLRELSVAGAGLYVADLDLDTRTPAGAAILRAVAAVVTFDKAVRVEALRRGHRKARAKGVKIGAPRMSRSLEDKIAALLKAGVKPDRVRTITHAGKSAIYRIRKDLEAAAALATEEAEA</sequence>
<dbReference type="InterPro" id="IPR036162">
    <property type="entry name" value="Resolvase-like_N_sf"/>
</dbReference>
<dbReference type="CDD" id="cd00338">
    <property type="entry name" value="Ser_Recombinase"/>
    <property type="match status" value="1"/>
</dbReference>
<dbReference type="Pfam" id="PF00239">
    <property type="entry name" value="Resolvase"/>
    <property type="match status" value="1"/>
</dbReference>
<evidence type="ECO:0000313" key="2">
    <source>
        <dbReference type="EMBL" id="PWR23018.1"/>
    </source>
</evidence>
<dbReference type="PANTHER" id="PTHR30461:SF23">
    <property type="entry name" value="DNA RECOMBINASE-RELATED"/>
    <property type="match status" value="1"/>
</dbReference>
<feature type="domain" description="Resolvase/invertase-type recombinase catalytic" evidence="1">
    <location>
        <begin position="3"/>
        <end position="148"/>
    </location>
</feature>
<dbReference type="SUPFAM" id="SSF53041">
    <property type="entry name" value="Resolvase-like"/>
    <property type="match status" value="1"/>
</dbReference>
<dbReference type="Gene3D" id="3.40.50.1390">
    <property type="entry name" value="Resolvase, N-terminal catalytic domain"/>
    <property type="match status" value="1"/>
</dbReference>
<dbReference type="PROSITE" id="PS51736">
    <property type="entry name" value="RECOMBINASES_3"/>
    <property type="match status" value="1"/>
</dbReference>
<protein>
    <recommendedName>
        <fullName evidence="1">Resolvase/invertase-type recombinase catalytic domain-containing protein</fullName>
    </recommendedName>
</protein>
<organism evidence="2 3">
    <name type="scientific">Zavarzinia compransoris</name>
    <dbReference type="NCBI Taxonomy" id="1264899"/>
    <lineage>
        <taxon>Bacteria</taxon>
        <taxon>Pseudomonadati</taxon>
        <taxon>Pseudomonadota</taxon>
        <taxon>Alphaproteobacteria</taxon>
        <taxon>Rhodospirillales</taxon>
        <taxon>Zavarziniaceae</taxon>
        <taxon>Zavarzinia</taxon>
    </lineage>
</organism>
<accession>A0A317E7C2</accession>
<dbReference type="GO" id="GO:0000150">
    <property type="term" value="F:DNA strand exchange activity"/>
    <property type="evidence" value="ECO:0007669"/>
    <property type="project" value="InterPro"/>
</dbReference>
<dbReference type="SMART" id="SM00857">
    <property type="entry name" value="Resolvase"/>
    <property type="match status" value="1"/>
</dbReference>
<proteinExistence type="predicted"/>
<dbReference type="RefSeq" id="WP_109919053.1">
    <property type="nucleotide sequence ID" value="NZ_QGLF01000001.1"/>
</dbReference>
<dbReference type="Proteomes" id="UP000246077">
    <property type="component" value="Unassembled WGS sequence"/>
</dbReference>
<reference evidence="3" key="1">
    <citation type="submission" date="2018-05" db="EMBL/GenBank/DDBJ databases">
        <title>Zavarzinia sp. HR-AS.</title>
        <authorList>
            <person name="Lee Y."/>
            <person name="Jeon C.O."/>
        </authorList>
    </citation>
    <scope>NUCLEOTIDE SEQUENCE [LARGE SCALE GENOMIC DNA]</scope>
    <source>
        <strain evidence="3">DSM 1231</strain>
    </source>
</reference>
<dbReference type="GO" id="GO:0003677">
    <property type="term" value="F:DNA binding"/>
    <property type="evidence" value="ECO:0007669"/>
    <property type="project" value="InterPro"/>
</dbReference>
<gene>
    <name evidence="2" type="ORF">DKG75_00100</name>
</gene>
<dbReference type="InterPro" id="IPR006119">
    <property type="entry name" value="Resolv_N"/>
</dbReference>
<dbReference type="InterPro" id="IPR050639">
    <property type="entry name" value="SSR_resolvase"/>
</dbReference>
<dbReference type="OrthoDB" id="114045at2"/>
<keyword evidence="3" id="KW-1185">Reference proteome</keyword>
<evidence type="ECO:0000313" key="3">
    <source>
        <dbReference type="Proteomes" id="UP000246077"/>
    </source>
</evidence>
<dbReference type="PANTHER" id="PTHR30461">
    <property type="entry name" value="DNA-INVERTASE FROM LAMBDOID PROPHAGE"/>
    <property type="match status" value="1"/>
</dbReference>